<protein>
    <submittedName>
        <fullName evidence="1">Uncharacterized protein</fullName>
    </submittedName>
</protein>
<reference evidence="1 2" key="1">
    <citation type="submission" date="2021-01" db="EMBL/GenBank/DDBJ databases">
        <title>Whole genome shotgun sequence of Microbispora amethystogenes NBRC 101907.</title>
        <authorList>
            <person name="Komaki H."/>
            <person name="Tamura T."/>
        </authorList>
    </citation>
    <scope>NUCLEOTIDE SEQUENCE [LARGE SCALE GENOMIC DNA]</scope>
    <source>
        <strain evidence="1 2">NBRC 101907</strain>
    </source>
</reference>
<proteinExistence type="predicted"/>
<evidence type="ECO:0000313" key="1">
    <source>
        <dbReference type="EMBL" id="GIH31316.1"/>
    </source>
</evidence>
<dbReference type="EMBL" id="BOOB01000009">
    <property type="protein sequence ID" value="GIH31316.1"/>
    <property type="molecule type" value="Genomic_DNA"/>
</dbReference>
<sequence length="187" mass="21556">MDQSDAIAMLALVVSVLTALRQTTMMRNSNQLPVLVELFQEFRSAEWQRAEAYVLGRLGTEHDPQAGCSALPDEARIAVNKVVGYFSGFGYFVYRGMAEESLVVPLIGYRASRAWDALEPFILREREIRGSDDKYANMYEDLVWRVPRHVPLITSYGLYPSSLPTTPKRNRLRKRMRKLRMRLPWRG</sequence>
<dbReference type="Proteomes" id="UP000651728">
    <property type="component" value="Unassembled WGS sequence"/>
</dbReference>
<evidence type="ECO:0000313" key="2">
    <source>
        <dbReference type="Proteomes" id="UP000651728"/>
    </source>
</evidence>
<dbReference type="Pfam" id="PF15956">
    <property type="entry name" value="DUF4760"/>
    <property type="match status" value="1"/>
</dbReference>
<accession>A0ABQ4F921</accession>
<keyword evidence="2" id="KW-1185">Reference proteome</keyword>
<dbReference type="InterPro" id="IPR031876">
    <property type="entry name" value="DUF4760"/>
</dbReference>
<name>A0ABQ4F921_9ACTN</name>
<organism evidence="1 2">
    <name type="scientific">Microbispora amethystogenes</name>
    <dbReference type="NCBI Taxonomy" id="1427754"/>
    <lineage>
        <taxon>Bacteria</taxon>
        <taxon>Bacillati</taxon>
        <taxon>Actinomycetota</taxon>
        <taxon>Actinomycetes</taxon>
        <taxon>Streptosporangiales</taxon>
        <taxon>Streptosporangiaceae</taxon>
        <taxon>Microbispora</taxon>
    </lineage>
</organism>
<comment type="caution">
    <text evidence="1">The sequence shown here is derived from an EMBL/GenBank/DDBJ whole genome shotgun (WGS) entry which is preliminary data.</text>
</comment>
<gene>
    <name evidence="1" type="ORF">Mam01_14800</name>
</gene>